<proteinExistence type="predicted"/>
<accession>X1AFA6</accession>
<name>X1AFA6_9ZZZZ</name>
<comment type="caution">
    <text evidence="2">The sequence shown here is derived from an EMBL/GenBank/DDBJ whole genome shotgun (WGS) entry which is preliminary data.</text>
</comment>
<evidence type="ECO:0000256" key="1">
    <source>
        <dbReference type="SAM" id="MobiDB-lite"/>
    </source>
</evidence>
<dbReference type="AlphaFoldDB" id="X1AFA6"/>
<evidence type="ECO:0000313" key="2">
    <source>
        <dbReference type="EMBL" id="GAG80534.1"/>
    </source>
</evidence>
<feature type="compositionally biased region" description="Polar residues" evidence="1">
    <location>
        <begin position="68"/>
        <end position="81"/>
    </location>
</feature>
<sequence>MTSEICENCGCEKNFHLYGTRECRQCYGNYGPKCEKFKAQSNHSPPTREEASLDTPSDDRCIDEYDSEGTQNHTRVDSLNNRGEEIAKLSPPRDKTAEKSLSELRIQDANVNAYWSYWEEDVKEAVKEIFFHKKCLNCKLNICSCGKEEWVVDINVIKEEMGKDLI</sequence>
<reference evidence="2" key="1">
    <citation type="journal article" date="2014" name="Front. Microbiol.">
        <title>High frequency of phylogenetically diverse reductive dehalogenase-homologous genes in deep subseafloor sedimentary metagenomes.</title>
        <authorList>
            <person name="Kawai M."/>
            <person name="Futagami T."/>
            <person name="Toyoda A."/>
            <person name="Takaki Y."/>
            <person name="Nishi S."/>
            <person name="Hori S."/>
            <person name="Arai W."/>
            <person name="Tsubouchi T."/>
            <person name="Morono Y."/>
            <person name="Uchiyama I."/>
            <person name="Ito T."/>
            <person name="Fujiyama A."/>
            <person name="Inagaki F."/>
            <person name="Takami H."/>
        </authorList>
    </citation>
    <scope>NUCLEOTIDE SEQUENCE</scope>
    <source>
        <strain evidence="2">Expedition CK06-06</strain>
    </source>
</reference>
<organism evidence="2">
    <name type="scientific">marine sediment metagenome</name>
    <dbReference type="NCBI Taxonomy" id="412755"/>
    <lineage>
        <taxon>unclassified sequences</taxon>
        <taxon>metagenomes</taxon>
        <taxon>ecological metagenomes</taxon>
    </lineage>
</organism>
<dbReference type="EMBL" id="BART01011084">
    <property type="protein sequence ID" value="GAG80534.1"/>
    <property type="molecule type" value="Genomic_DNA"/>
</dbReference>
<feature type="compositionally biased region" description="Basic and acidic residues" evidence="1">
    <location>
        <begin position="82"/>
        <end position="99"/>
    </location>
</feature>
<feature type="region of interest" description="Disordered" evidence="1">
    <location>
        <begin position="38"/>
        <end position="99"/>
    </location>
</feature>
<gene>
    <name evidence="2" type="ORF">S01H4_23787</name>
</gene>
<protein>
    <submittedName>
        <fullName evidence="2">Uncharacterized protein</fullName>
    </submittedName>
</protein>
<feature type="compositionally biased region" description="Basic and acidic residues" evidence="1">
    <location>
        <begin position="46"/>
        <end position="63"/>
    </location>
</feature>